<dbReference type="EMBL" id="CP019948">
    <property type="protein sequence ID" value="ARN83235.1"/>
    <property type="molecule type" value="Genomic_DNA"/>
</dbReference>
<dbReference type="Pfam" id="PF03626">
    <property type="entry name" value="COX4_pro"/>
    <property type="match status" value="1"/>
</dbReference>
<dbReference type="RefSeq" id="WP_085773392.1">
    <property type="nucleotide sequence ID" value="NZ_AP027149.1"/>
</dbReference>
<name>A0A1W6N083_9HYPH</name>
<organism evidence="7 8">
    <name type="scientific">Methylocystis bryophila</name>
    <dbReference type="NCBI Taxonomy" id="655015"/>
    <lineage>
        <taxon>Bacteria</taxon>
        <taxon>Pseudomonadati</taxon>
        <taxon>Pseudomonadota</taxon>
        <taxon>Alphaproteobacteria</taxon>
        <taxon>Hyphomicrobiales</taxon>
        <taxon>Methylocystaceae</taxon>
        <taxon>Methylocystis</taxon>
    </lineage>
</organism>
<evidence type="ECO:0000256" key="1">
    <source>
        <dbReference type="ARBA" id="ARBA00004651"/>
    </source>
</evidence>
<protein>
    <recommendedName>
        <fullName evidence="9">Oxidase</fullName>
    </recommendedName>
</protein>
<dbReference type="GO" id="GO:0005886">
    <property type="term" value="C:plasma membrane"/>
    <property type="evidence" value="ECO:0007669"/>
    <property type="project" value="UniProtKB-SubCell"/>
</dbReference>
<comment type="subcellular location">
    <subcellularLocation>
        <location evidence="1">Cell membrane</location>
        <topology evidence="1">Multi-pass membrane protein</topology>
    </subcellularLocation>
</comment>
<dbReference type="InterPro" id="IPR011743">
    <property type="entry name" value="Caa3_sub_IV"/>
</dbReference>
<evidence type="ECO:0000256" key="3">
    <source>
        <dbReference type="ARBA" id="ARBA00022692"/>
    </source>
</evidence>
<dbReference type="Proteomes" id="UP000193978">
    <property type="component" value="Chromosome"/>
</dbReference>
<dbReference type="AlphaFoldDB" id="A0A1W6N083"/>
<evidence type="ECO:0000256" key="2">
    <source>
        <dbReference type="ARBA" id="ARBA00022475"/>
    </source>
</evidence>
<proteinExistence type="predicted"/>
<keyword evidence="3 6" id="KW-0812">Transmembrane</keyword>
<keyword evidence="4 6" id="KW-1133">Transmembrane helix</keyword>
<evidence type="ECO:0008006" key="9">
    <source>
        <dbReference type="Google" id="ProtNLM"/>
    </source>
</evidence>
<feature type="transmembrane region" description="Helical" evidence="6">
    <location>
        <begin position="75"/>
        <end position="92"/>
    </location>
</feature>
<accession>A0A1W6N083</accession>
<keyword evidence="8" id="KW-1185">Reference proteome</keyword>
<evidence type="ECO:0000256" key="4">
    <source>
        <dbReference type="ARBA" id="ARBA00022989"/>
    </source>
</evidence>
<dbReference type="KEGG" id="mbry:B1812_21525"/>
<feature type="transmembrane region" description="Helical" evidence="6">
    <location>
        <begin position="12"/>
        <end position="37"/>
    </location>
</feature>
<keyword evidence="2" id="KW-1003">Cell membrane</keyword>
<evidence type="ECO:0000313" key="7">
    <source>
        <dbReference type="EMBL" id="ARN83235.1"/>
    </source>
</evidence>
<evidence type="ECO:0000256" key="6">
    <source>
        <dbReference type="SAM" id="Phobius"/>
    </source>
</evidence>
<evidence type="ECO:0000256" key="5">
    <source>
        <dbReference type="ARBA" id="ARBA00023136"/>
    </source>
</evidence>
<dbReference type="STRING" id="655015.B1812_21525"/>
<keyword evidence="5 6" id="KW-0472">Membrane</keyword>
<gene>
    <name evidence="7" type="ORF">B1812_21525</name>
</gene>
<sequence>MSTRPVSKRGMTGVFLGYAGVWLLLMLLLGANLGIAYLRLGRFAPALQLGIAAFQALLIWLLFMNLRGSSPPVRLCASTGLLWLIFMFSLTFSDYLTRDWNGALTPFSEGAANVGMR</sequence>
<dbReference type="NCBIfam" id="TIGR02229">
    <property type="entry name" value="caa3_sub_IV"/>
    <property type="match status" value="1"/>
</dbReference>
<feature type="transmembrane region" description="Helical" evidence="6">
    <location>
        <begin position="43"/>
        <end position="63"/>
    </location>
</feature>
<reference evidence="7 8" key="1">
    <citation type="submission" date="2017-02" db="EMBL/GenBank/DDBJ databases">
        <authorList>
            <person name="Peterson S.W."/>
        </authorList>
    </citation>
    <scope>NUCLEOTIDE SEQUENCE [LARGE SCALE GENOMIC DNA]</scope>
    <source>
        <strain evidence="7 8">S285</strain>
    </source>
</reference>
<evidence type="ECO:0000313" key="8">
    <source>
        <dbReference type="Proteomes" id="UP000193978"/>
    </source>
</evidence>
<dbReference type="InterPro" id="IPR005171">
    <property type="entry name" value="Cyt_c_oxidase_su4_prok"/>
</dbReference>